<feature type="transmembrane region" description="Helical" evidence="10">
    <location>
        <begin position="266"/>
        <end position="286"/>
    </location>
</feature>
<evidence type="ECO:0000259" key="11">
    <source>
        <dbReference type="PROSITE" id="PS50893"/>
    </source>
</evidence>
<dbReference type="EMBL" id="JAPMXC010000001">
    <property type="protein sequence ID" value="MCY0386512.1"/>
    <property type="molecule type" value="Genomic_DNA"/>
</dbReference>
<feature type="transmembrane region" description="Helical" evidence="10">
    <location>
        <begin position="149"/>
        <end position="167"/>
    </location>
</feature>
<dbReference type="InterPro" id="IPR011527">
    <property type="entry name" value="ABC1_TM_dom"/>
</dbReference>
<evidence type="ECO:0000256" key="5">
    <source>
        <dbReference type="ARBA" id="ARBA00022741"/>
    </source>
</evidence>
<feature type="region of interest" description="Disordered" evidence="9">
    <location>
        <begin position="534"/>
        <end position="562"/>
    </location>
</feature>
<dbReference type="RefSeq" id="WP_267845958.1">
    <property type="nucleotide sequence ID" value="NZ_JAPMXC010000001.1"/>
</dbReference>
<keyword evidence="8 10" id="KW-0472">Membrane</keyword>
<dbReference type="InterPro" id="IPR003439">
    <property type="entry name" value="ABC_transporter-like_ATP-bd"/>
</dbReference>
<dbReference type="PROSITE" id="PS50893">
    <property type="entry name" value="ABC_TRANSPORTER_2"/>
    <property type="match status" value="1"/>
</dbReference>
<comment type="subcellular location">
    <subcellularLocation>
        <location evidence="1">Cell membrane</location>
        <topology evidence="1">Multi-pass membrane protein</topology>
    </subcellularLocation>
</comment>
<evidence type="ECO:0000256" key="10">
    <source>
        <dbReference type="SAM" id="Phobius"/>
    </source>
</evidence>
<evidence type="ECO:0000256" key="4">
    <source>
        <dbReference type="ARBA" id="ARBA00022692"/>
    </source>
</evidence>
<dbReference type="InterPro" id="IPR039421">
    <property type="entry name" value="Type_1_exporter"/>
</dbReference>
<dbReference type="InterPro" id="IPR005898">
    <property type="entry name" value="Cyc_pep_transpt_SyrD/YojI"/>
</dbReference>
<dbReference type="Gene3D" id="1.20.1560.10">
    <property type="entry name" value="ABC transporter type 1, transmembrane domain"/>
    <property type="match status" value="1"/>
</dbReference>
<evidence type="ECO:0000313" key="13">
    <source>
        <dbReference type="EMBL" id="MCY0386512.1"/>
    </source>
</evidence>
<evidence type="ECO:0000256" key="9">
    <source>
        <dbReference type="SAM" id="MobiDB-lite"/>
    </source>
</evidence>
<evidence type="ECO:0000256" key="3">
    <source>
        <dbReference type="ARBA" id="ARBA00022519"/>
    </source>
</evidence>
<dbReference type="InterPro" id="IPR036640">
    <property type="entry name" value="ABC1_TM_sf"/>
</dbReference>
<feature type="domain" description="ABC transmembrane type-1" evidence="12">
    <location>
        <begin position="13"/>
        <end position="291"/>
    </location>
</feature>
<dbReference type="CDD" id="cd03228">
    <property type="entry name" value="ABCC_MRP_Like"/>
    <property type="match status" value="1"/>
</dbReference>
<organism evidence="13 14">
    <name type="scientific">Robbsia betulipollinis</name>
    <dbReference type="NCBI Taxonomy" id="2981849"/>
    <lineage>
        <taxon>Bacteria</taxon>
        <taxon>Pseudomonadati</taxon>
        <taxon>Pseudomonadota</taxon>
        <taxon>Betaproteobacteria</taxon>
        <taxon>Burkholderiales</taxon>
        <taxon>Burkholderiaceae</taxon>
        <taxon>Robbsia</taxon>
    </lineage>
</organism>
<feature type="domain" description="ABC transporter" evidence="11">
    <location>
        <begin position="323"/>
        <end position="552"/>
    </location>
</feature>
<keyword evidence="14" id="KW-1185">Reference proteome</keyword>
<comment type="caution">
    <text evidence="13">The sequence shown here is derived from an EMBL/GenBank/DDBJ whole genome shotgun (WGS) entry which is preliminary data.</text>
</comment>
<dbReference type="SUPFAM" id="SSF90123">
    <property type="entry name" value="ABC transporter transmembrane region"/>
    <property type="match status" value="1"/>
</dbReference>
<dbReference type="PROSITE" id="PS00211">
    <property type="entry name" value="ABC_TRANSPORTER_1"/>
    <property type="match status" value="1"/>
</dbReference>
<accession>A0ABT3ZJC6</accession>
<evidence type="ECO:0000313" key="14">
    <source>
        <dbReference type="Proteomes" id="UP001082899"/>
    </source>
</evidence>
<dbReference type="InterPro" id="IPR027417">
    <property type="entry name" value="P-loop_NTPase"/>
</dbReference>
<dbReference type="InterPro" id="IPR003593">
    <property type="entry name" value="AAA+_ATPase"/>
</dbReference>
<dbReference type="SMART" id="SM00382">
    <property type="entry name" value="AAA"/>
    <property type="match status" value="1"/>
</dbReference>
<proteinExistence type="predicted"/>
<keyword evidence="6" id="KW-0067">ATP-binding</keyword>
<keyword evidence="5" id="KW-0547">Nucleotide-binding</keyword>
<keyword evidence="7 10" id="KW-1133">Transmembrane helix</keyword>
<dbReference type="PANTHER" id="PTHR24221">
    <property type="entry name" value="ATP-BINDING CASSETTE SUB-FAMILY B"/>
    <property type="match status" value="1"/>
</dbReference>
<feature type="transmembrane region" description="Helical" evidence="10">
    <location>
        <begin position="51"/>
        <end position="75"/>
    </location>
</feature>
<feature type="compositionally biased region" description="Low complexity" evidence="9">
    <location>
        <begin position="547"/>
        <end position="562"/>
    </location>
</feature>
<feature type="transmembrane region" description="Helical" evidence="10">
    <location>
        <begin position="229"/>
        <end position="254"/>
    </location>
</feature>
<evidence type="ECO:0000256" key="8">
    <source>
        <dbReference type="ARBA" id="ARBA00023136"/>
    </source>
</evidence>
<name>A0ABT3ZJC6_9BURK</name>
<dbReference type="Gene3D" id="3.40.50.300">
    <property type="entry name" value="P-loop containing nucleotide triphosphate hydrolases"/>
    <property type="match status" value="1"/>
</dbReference>
<dbReference type="PANTHER" id="PTHR24221:SF654">
    <property type="entry name" value="ATP-BINDING CASSETTE SUB-FAMILY B MEMBER 6"/>
    <property type="match status" value="1"/>
</dbReference>
<keyword evidence="2" id="KW-1003">Cell membrane</keyword>
<evidence type="ECO:0000256" key="6">
    <source>
        <dbReference type="ARBA" id="ARBA00022840"/>
    </source>
</evidence>
<keyword evidence="4 10" id="KW-0812">Transmembrane</keyword>
<dbReference type="NCBIfam" id="TIGR01194">
    <property type="entry name" value="cyc_pep_trnsptr"/>
    <property type="match status" value="1"/>
</dbReference>
<dbReference type="InterPro" id="IPR017871">
    <property type="entry name" value="ABC_transporter-like_CS"/>
</dbReference>
<evidence type="ECO:0000256" key="1">
    <source>
        <dbReference type="ARBA" id="ARBA00004651"/>
    </source>
</evidence>
<evidence type="ECO:0000256" key="2">
    <source>
        <dbReference type="ARBA" id="ARBA00022475"/>
    </source>
</evidence>
<evidence type="ECO:0000259" key="12">
    <source>
        <dbReference type="PROSITE" id="PS50929"/>
    </source>
</evidence>
<gene>
    <name evidence="13" type="ORF">OVY01_04510</name>
</gene>
<dbReference type="PROSITE" id="PS50929">
    <property type="entry name" value="ABC_TM1F"/>
    <property type="match status" value="1"/>
</dbReference>
<keyword evidence="3" id="KW-0997">Cell inner membrane</keyword>
<dbReference type="Pfam" id="PF00005">
    <property type="entry name" value="ABC_tran"/>
    <property type="match status" value="1"/>
</dbReference>
<dbReference type="Proteomes" id="UP001082899">
    <property type="component" value="Unassembled WGS sequence"/>
</dbReference>
<reference evidence="13" key="1">
    <citation type="submission" date="2022-11" db="EMBL/GenBank/DDBJ databases">
        <title>Robbsia betulipollinis sp. nov., isolated from pollen of birch (Betula pendula).</title>
        <authorList>
            <person name="Shi H."/>
            <person name="Ambika Manirajan B."/>
            <person name="Ratering S."/>
            <person name="Geissler-Plaum R."/>
            <person name="Schnell S."/>
        </authorList>
    </citation>
    <scope>NUCLEOTIDE SEQUENCE</scope>
    <source>
        <strain evidence="13">Bb-Pol-6</strain>
    </source>
</reference>
<feature type="transmembrane region" description="Helical" evidence="10">
    <location>
        <begin position="118"/>
        <end position="143"/>
    </location>
</feature>
<sequence length="562" mass="61930">MSLFLNLIRQSRGMLLLALLAGVVGGLSNAGLVAVINQALGAPADGFAALGWRFLALALVVMVARTLSQTIFVRLGQASKAALRMTTIRNVTDTSYQSLERQGSAKALTVLTQDLDTIVVLFLNLPVLATNSAVVVGCLAYLGYLSWQVLLFAVLTILVGSLGFRWANNRAMFHLRGSRRREDELVKDFRALFDGAKELKLHRRRKDAFVDGSLATSVEAVRAQRTRGYVLYTAAASWGSMILLAFIGCVLFLYTQFEPVPTRVLSGYAVVFLYLIMPIEGLLSAIPSIGSAKVALERVHQLNRDLPAEQVVPAEPARAFSRIALEAVTHSYFREKENEVFTLGPIDLAFFPGEVVYLIGGNGSGKTTLAKLLVGLYIPESGTVRLDGECVTQAGRDRYRQHFAVVFNDFFLFDELHGMQIAGLDAKAQQLLELLQLQHKVTIRDGRFSTTALSQGQRKRLALLVAYLEDRPFYVFDEWAADQDPTFKDVFYRTLLPELKARGKTVLVITHDDRYFSLADRFIKLDQGQVVQEGAGQTLAPRPPPSSSRAAHGASHPIDLPL</sequence>
<protein>
    <submittedName>
        <fullName evidence="13">Cyclic peptide export ABC transporter</fullName>
    </submittedName>
</protein>
<dbReference type="SUPFAM" id="SSF52540">
    <property type="entry name" value="P-loop containing nucleoside triphosphate hydrolases"/>
    <property type="match status" value="1"/>
</dbReference>
<evidence type="ECO:0000256" key="7">
    <source>
        <dbReference type="ARBA" id="ARBA00022989"/>
    </source>
</evidence>